<organism evidence="1 2">
    <name type="scientific">Kitasatospora terrestris</name>
    <dbReference type="NCBI Taxonomy" id="258051"/>
    <lineage>
        <taxon>Bacteria</taxon>
        <taxon>Bacillati</taxon>
        <taxon>Actinomycetota</taxon>
        <taxon>Actinomycetes</taxon>
        <taxon>Kitasatosporales</taxon>
        <taxon>Streptomycetaceae</taxon>
        <taxon>Kitasatospora</taxon>
    </lineage>
</organism>
<sequence length="77" mass="8159">MAERVDGALPAGVGEDTGFGRFEARGEAGHDLLVVRVLDLVPVWEVLGAPGELLLVEEVGEEQPHHLGVVGHQAARQ</sequence>
<evidence type="ECO:0000313" key="1">
    <source>
        <dbReference type="EMBL" id="GAA4857483.1"/>
    </source>
</evidence>
<accession>A0ABP9DUY3</accession>
<dbReference type="EMBL" id="BAABIS010000001">
    <property type="protein sequence ID" value="GAA4857483.1"/>
    <property type="molecule type" value="Genomic_DNA"/>
</dbReference>
<reference evidence="2" key="1">
    <citation type="journal article" date="2019" name="Int. J. Syst. Evol. Microbiol.">
        <title>The Global Catalogue of Microorganisms (GCM) 10K type strain sequencing project: providing services to taxonomists for standard genome sequencing and annotation.</title>
        <authorList>
            <consortium name="The Broad Institute Genomics Platform"/>
            <consortium name="The Broad Institute Genome Sequencing Center for Infectious Disease"/>
            <person name="Wu L."/>
            <person name="Ma J."/>
        </authorList>
    </citation>
    <scope>NUCLEOTIDE SEQUENCE [LARGE SCALE GENOMIC DNA]</scope>
    <source>
        <strain evidence="2">JCM 13006</strain>
    </source>
</reference>
<protein>
    <submittedName>
        <fullName evidence="1">Uncharacterized protein</fullName>
    </submittedName>
</protein>
<evidence type="ECO:0000313" key="2">
    <source>
        <dbReference type="Proteomes" id="UP001501752"/>
    </source>
</evidence>
<name>A0ABP9DUY3_9ACTN</name>
<comment type="caution">
    <text evidence="1">The sequence shown here is derived from an EMBL/GenBank/DDBJ whole genome shotgun (WGS) entry which is preliminary data.</text>
</comment>
<dbReference type="Proteomes" id="UP001501752">
    <property type="component" value="Unassembled WGS sequence"/>
</dbReference>
<gene>
    <name evidence="1" type="ORF">GCM10023235_38920</name>
</gene>
<keyword evidence="2" id="KW-1185">Reference proteome</keyword>
<proteinExistence type="predicted"/>